<dbReference type="InterPro" id="IPR000914">
    <property type="entry name" value="SBP_5_dom"/>
</dbReference>
<dbReference type="PANTHER" id="PTHR30290">
    <property type="entry name" value="PERIPLASMIC BINDING COMPONENT OF ABC TRANSPORTER"/>
    <property type="match status" value="1"/>
</dbReference>
<gene>
    <name evidence="3" type="ORF">BGZ96_011409</name>
</gene>
<dbReference type="InterPro" id="IPR039424">
    <property type="entry name" value="SBP_5"/>
</dbReference>
<dbReference type="Proteomes" id="UP001194696">
    <property type="component" value="Unassembled WGS sequence"/>
</dbReference>
<protein>
    <recommendedName>
        <fullName evidence="2">Solute-binding protein family 5 domain-containing protein</fullName>
    </recommendedName>
</protein>
<dbReference type="SUPFAM" id="SSF53850">
    <property type="entry name" value="Periplasmic binding protein-like II"/>
    <property type="match status" value="1"/>
</dbReference>
<name>A0ABQ7KFT6_9FUNG</name>
<organism evidence="3 4">
    <name type="scientific">Linnemannia gamsii</name>
    <dbReference type="NCBI Taxonomy" id="64522"/>
    <lineage>
        <taxon>Eukaryota</taxon>
        <taxon>Fungi</taxon>
        <taxon>Fungi incertae sedis</taxon>
        <taxon>Mucoromycota</taxon>
        <taxon>Mortierellomycotina</taxon>
        <taxon>Mortierellomycetes</taxon>
        <taxon>Mortierellales</taxon>
        <taxon>Mortierellaceae</taxon>
        <taxon>Linnemannia</taxon>
    </lineage>
</organism>
<sequence length="54" mass="6239">PVGTGPFMLRSYQKDALIRYDRHPQYWGARPQVDQLIYAITPDPAVRVQRLRAG</sequence>
<evidence type="ECO:0000256" key="1">
    <source>
        <dbReference type="ARBA" id="ARBA00022729"/>
    </source>
</evidence>
<evidence type="ECO:0000259" key="2">
    <source>
        <dbReference type="Pfam" id="PF00496"/>
    </source>
</evidence>
<feature type="non-terminal residue" evidence="3">
    <location>
        <position position="54"/>
    </location>
</feature>
<dbReference type="PANTHER" id="PTHR30290:SF38">
    <property type="entry name" value="D,D-DIPEPTIDE-BINDING PERIPLASMIC PROTEIN DDPA-RELATED"/>
    <property type="match status" value="1"/>
</dbReference>
<dbReference type="Gene3D" id="3.40.190.10">
    <property type="entry name" value="Periplasmic binding protein-like II"/>
    <property type="match status" value="1"/>
</dbReference>
<accession>A0ABQ7KFT6</accession>
<feature type="non-terminal residue" evidence="3">
    <location>
        <position position="1"/>
    </location>
</feature>
<dbReference type="EMBL" id="JAAAIM010000008">
    <property type="protein sequence ID" value="KAG0298482.1"/>
    <property type="molecule type" value="Genomic_DNA"/>
</dbReference>
<comment type="caution">
    <text evidence="3">The sequence shown here is derived from an EMBL/GenBank/DDBJ whole genome shotgun (WGS) entry which is preliminary data.</text>
</comment>
<dbReference type="Pfam" id="PF00496">
    <property type="entry name" value="SBP_bac_5"/>
    <property type="match status" value="1"/>
</dbReference>
<feature type="domain" description="Solute-binding protein family 5" evidence="2">
    <location>
        <begin position="1"/>
        <end position="54"/>
    </location>
</feature>
<keyword evidence="4" id="KW-1185">Reference proteome</keyword>
<reference evidence="3 4" key="1">
    <citation type="journal article" date="2020" name="Fungal Divers.">
        <title>Resolving the Mortierellaceae phylogeny through synthesis of multi-gene phylogenetics and phylogenomics.</title>
        <authorList>
            <person name="Vandepol N."/>
            <person name="Liber J."/>
            <person name="Desiro A."/>
            <person name="Na H."/>
            <person name="Kennedy M."/>
            <person name="Barry K."/>
            <person name="Grigoriev I.V."/>
            <person name="Miller A.N."/>
            <person name="O'Donnell K."/>
            <person name="Stajich J.E."/>
            <person name="Bonito G."/>
        </authorList>
    </citation>
    <scope>NUCLEOTIDE SEQUENCE [LARGE SCALE GENOMIC DNA]</scope>
    <source>
        <strain evidence="3 4">AD045</strain>
    </source>
</reference>
<proteinExistence type="predicted"/>
<keyword evidence="1" id="KW-0732">Signal</keyword>
<evidence type="ECO:0000313" key="3">
    <source>
        <dbReference type="EMBL" id="KAG0298482.1"/>
    </source>
</evidence>
<evidence type="ECO:0000313" key="4">
    <source>
        <dbReference type="Proteomes" id="UP001194696"/>
    </source>
</evidence>